<keyword evidence="3" id="KW-0507">mRNA processing</keyword>
<dbReference type="GO" id="GO:0008380">
    <property type="term" value="P:RNA splicing"/>
    <property type="evidence" value="ECO:0007669"/>
    <property type="project" value="UniProtKB-KW"/>
</dbReference>
<name>K1XKI8_MARBU</name>
<dbReference type="InterPro" id="IPR006786">
    <property type="entry name" value="Pinin_SDK_MemA"/>
</dbReference>
<dbReference type="GO" id="GO:0006397">
    <property type="term" value="P:mRNA processing"/>
    <property type="evidence" value="ECO:0007669"/>
    <property type="project" value="UniProtKB-KW"/>
</dbReference>
<evidence type="ECO:0000256" key="8">
    <source>
        <dbReference type="SAM" id="MobiDB-lite"/>
    </source>
</evidence>
<keyword evidence="4" id="KW-0805">Transcription regulation</keyword>
<comment type="subcellular location">
    <subcellularLocation>
        <location evidence="1">Nucleus</location>
    </subcellularLocation>
</comment>
<evidence type="ECO:0000256" key="3">
    <source>
        <dbReference type="ARBA" id="ARBA00022664"/>
    </source>
</evidence>
<evidence type="ECO:0000256" key="7">
    <source>
        <dbReference type="ARBA" id="ARBA00023242"/>
    </source>
</evidence>
<evidence type="ECO:0000256" key="6">
    <source>
        <dbReference type="ARBA" id="ARBA00023187"/>
    </source>
</evidence>
<feature type="compositionally biased region" description="Polar residues" evidence="8">
    <location>
        <begin position="109"/>
        <end position="119"/>
    </location>
</feature>
<feature type="compositionally biased region" description="Polar residues" evidence="8">
    <location>
        <begin position="255"/>
        <end position="278"/>
    </location>
</feature>
<feature type="compositionally biased region" description="Basic and acidic residues" evidence="8">
    <location>
        <begin position="279"/>
        <end position="292"/>
    </location>
</feature>
<feature type="domain" description="Pinin/SDK/MemA protein" evidence="9">
    <location>
        <begin position="94"/>
        <end position="210"/>
    </location>
</feature>
<dbReference type="InParanoid" id="K1XKI8"/>
<evidence type="ECO:0000259" key="9">
    <source>
        <dbReference type="Pfam" id="PF04696"/>
    </source>
</evidence>
<dbReference type="OrthoDB" id="330772at2759"/>
<keyword evidence="11" id="KW-1185">Reference proteome</keyword>
<feature type="compositionally biased region" description="Basic and acidic residues" evidence="8">
    <location>
        <begin position="73"/>
        <end position="98"/>
    </location>
</feature>
<dbReference type="KEGG" id="mbe:MBM_08746"/>
<dbReference type="GO" id="GO:0071013">
    <property type="term" value="C:catalytic step 2 spliceosome"/>
    <property type="evidence" value="ECO:0007669"/>
    <property type="project" value="TreeGrafter"/>
</dbReference>
<feature type="compositionally biased region" description="Basic and acidic residues" evidence="8">
    <location>
        <begin position="122"/>
        <end position="147"/>
    </location>
</feature>
<feature type="region of interest" description="Disordered" evidence="8">
    <location>
        <begin position="229"/>
        <end position="305"/>
    </location>
</feature>
<evidence type="ECO:0000256" key="1">
    <source>
        <dbReference type="ARBA" id="ARBA00004123"/>
    </source>
</evidence>
<dbReference type="InterPro" id="IPR039853">
    <property type="entry name" value="Pinin"/>
</dbReference>
<evidence type="ECO:0000256" key="5">
    <source>
        <dbReference type="ARBA" id="ARBA00023163"/>
    </source>
</evidence>
<comment type="similarity">
    <text evidence="2">Belongs to the pinin family.</text>
</comment>
<keyword evidence="5" id="KW-0804">Transcription</keyword>
<keyword evidence="7" id="KW-0539">Nucleus</keyword>
<feature type="region of interest" description="Disordered" evidence="8">
    <location>
        <begin position="1"/>
        <end position="147"/>
    </location>
</feature>
<evidence type="ECO:0000313" key="11">
    <source>
        <dbReference type="Proteomes" id="UP000006753"/>
    </source>
</evidence>
<sequence>MADTTGPVASAIVSPDAEPRVDAEAEAPEAPKSPKAPLKRRLSSASDSDSTSKRPKCSPDAPLRDFSQPIQSVRKEPEVKSEDALQKRRKSSVQEEKRRGQRLFGGLLSTLSQSTPNGQQKRRLDIEKRQQEKAKQQKAADEARRREKLADLKTVRKAEQIIYDEAEMRTRHSNLIAMAHFLYTASEPRIYYSPWKLLSRDEERIRTQIKEAEATIDRETSQFKLRYPDRSVRNDSRTEKADSMSKETPGEPLTESPSVPNIDVTTNDPPELQAPQSEQNKDENQVQEEHTGEVVVENDEDTVIY</sequence>
<dbReference type="PANTHER" id="PTHR12707:SF0">
    <property type="entry name" value="PININ"/>
    <property type="match status" value="1"/>
</dbReference>
<dbReference type="PANTHER" id="PTHR12707">
    <property type="entry name" value="PINN"/>
    <property type="match status" value="1"/>
</dbReference>
<gene>
    <name evidence="10" type="ORF">MBM_08746</name>
</gene>
<dbReference type="HOGENOM" id="CLU_049352_1_0_1"/>
<organism evidence="10 11">
    <name type="scientific">Marssonina brunnea f. sp. multigermtubi (strain MB_m1)</name>
    <name type="common">Marssonina leaf spot fungus</name>
    <dbReference type="NCBI Taxonomy" id="1072389"/>
    <lineage>
        <taxon>Eukaryota</taxon>
        <taxon>Fungi</taxon>
        <taxon>Dikarya</taxon>
        <taxon>Ascomycota</taxon>
        <taxon>Pezizomycotina</taxon>
        <taxon>Leotiomycetes</taxon>
        <taxon>Helotiales</taxon>
        <taxon>Drepanopezizaceae</taxon>
        <taxon>Drepanopeziza</taxon>
    </lineage>
</organism>
<dbReference type="OMA" id="ALYYKPW"/>
<feature type="compositionally biased region" description="Acidic residues" evidence="8">
    <location>
        <begin position="296"/>
        <end position="305"/>
    </location>
</feature>
<proteinExistence type="inferred from homology"/>
<dbReference type="AlphaFoldDB" id="K1XKI8"/>
<keyword evidence="6" id="KW-0508">mRNA splicing</keyword>
<dbReference type="Proteomes" id="UP000006753">
    <property type="component" value="Unassembled WGS sequence"/>
</dbReference>
<dbReference type="STRING" id="1072389.K1XKI8"/>
<protein>
    <submittedName>
        <fullName evidence="10">Pinin/SDK/memA domain protein</fullName>
    </submittedName>
</protein>
<dbReference type="EMBL" id="JH921452">
    <property type="protein sequence ID" value="EKD12984.1"/>
    <property type="molecule type" value="Genomic_DNA"/>
</dbReference>
<evidence type="ECO:0000256" key="2">
    <source>
        <dbReference type="ARBA" id="ARBA00010386"/>
    </source>
</evidence>
<feature type="compositionally biased region" description="Basic and acidic residues" evidence="8">
    <location>
        <begin position="229"/>
        <end position="249"/>
    </location>
</feature>
<evidence type="ECO:0000313" key="10">
    <source>
        <dbReference type="EMBL" id="EKD12984.1"/>
    </source>
</evidence>
<accession>K1XKI8</accession>
<evidence type="ECO:0000256" key="4">
    <source>
        <dbReference type="ARBA" id="ARBA00023015"/>
    </source>
</evidence>
<dbReference type="Pfam" id="PF04696">
    <property type="entry name" value="Pinin_SDK_memA"/>
    <property type="match status" value="1"/>
</dbReference>
<dbReference type="eggNOG" id="KOG3756">
    <property type="taxonomic scope" value="Eukaryota"/>
</dbReference>
<reference evidence="10 11" key="1">
    <citation type="journal article" date="2012" name="BMC Genomics">
        <title>Sequencing the genome of Marssonina brunnea reveals fungus-poplar co-evolution.</title>
        <authorList>
            <person name="Zhu S."/>
            <person name="Cao Y.-Z."/>
            <person name="Jiang C."/>
            <person name="Tan B.-Y."/>
            <person name="Wang Z."/>
            <person name="Feng S."/>
            <person name="Zhang L."/>
            <person name="Su X.-H."/>
            <person name="Brejova B."/>
            <person name="Vinar T."/>
            <person name="Xu M."/>
            <person name="Wang M.-X."/>
            <person name="Zhang S.-G."/>
            <person name="Huang M.-R."/>
            <person name="Wu R."/>
            <person name="Zhou Y."/>
        </authorList>
    </citation>
    <scope>NUCLEOTIDE SEQUENCE [LARGE SCALE GENOMIC DNA]</scope>
    <source>
        <strain evidence="10 11">MB_m1</strain>
    </source>
</reference>